<keyword evidence="6" id="KW-1185">Reference proteome</keyword>
<keyword evidence="1" id="KW-0694">RNA-binding</keyword>
<dbReference type="PROSITE" id="PS50137">
    <property type="entry name" value="DS_RBD"/>
    <property type="match status" value="1"/>
</dbReference>
<dbReference type="Proteomes" id="UP001558613">
    <property type="component" value="Unassembled WGS sequence"/>
</dbReference>
<dbReference type="SUPFAM" id="SSF58100">
    <property type="entry name" value="Bacterial hemolysins"/>
    <property type="match status" value="1"/>
</dbReference>
<feature type="domain" description="DRBM" evidence="4">
    <location>
        <begin position="330"/>
        <end position="398"/>
    </location>
</feature>
<evidence type="ECO:0000256" key="3">
    <source>
        <dbReference type="SAM" id="MobiDB-lite"/>
    </source>
</evidence>
<evidence type="ECO:0000256" key="1">
    <source>
        <dbReference type="PROSITE-ProRule" id="PRU00266"/>
    </source>
</evidence>
<keyword evidence="2" id="KW-0175">Coiled coil</keyword>
<proteinExistence type="predicted"/>
<dbReference type="SMART" id="SM00358">
    <property type="entry name" value="DSRM"/>
    <property type="match status" value="3"/>
</dbReference>
<sequence length="1173" mass="132602">MSSTQSYNRFTDEKYKNWLKTTESLYILRSRIQDFIEKETETYHNSLRNKPHLNRRVCELTCKHVNKNNCPLCEHWKKEIFGNHEKGKNIHWENCQPYLWPTDKWEVAKAHMPGGQKKHHNFEQFDISAILNLISSCKHFKNIPAQCVNNVINIRNSVMHSPDFKVSNDDMKKHQKTLLQLAEKLVPHVPKMKDLEKEITQFYNILDKNFNQSLCEVDGQFEDLQTVKDRQKVLDREQQAMKDRIEDLISRFEGNQDETVKEKPQDMKSFLDFLDQNKDLVDNLGPEINKLKEMQAKVDQHDEQINSLTGRVDQLEKVTHDPVFPGNPLKFKNHLYEFCQAKKWPEDKFPVFSEDQEALGYRGKVTVNGQSFIGEGVFNDKKAAHQEVAYIALRQLKLQEESSDEPSSSVLYHEASSSSSSGIAYFGKVTVDLTREVVSDKCSSKEEATEAAYKDLWESFCSSASAEGRTYKSVTMEYFNTNGFPKPIEDIDDSTTICKLKLVGPFTFYDKDGSTKKKQAEQQAAKVALDQLSKILSCPPISDSEKNFKGVLKECLDQLGLKNPVYDTDNKAEIREEPMSTDISSDVVTSTVSISQAEVKDLSESKSISTSTQLPSGQESVQVPVHVQADPPDSSSTASQRKKPRIECPEKTFFGKVTVDLSREVVSDRCSTKEEATEAAYKVLWESFRISAPAEGQTYRTGIIQYFNSHYLQKPIEELVDDENTTVCKLKLIGPFTFCDKDGSTKKRQAEQQAAKVALEELSWILSCPSISDTEKNFKGVLKEHLDQLGFKNPVYETEEYKAETSEDPVTSGMSLSNLSISQAAVKEHSDLKSESISISAQLPSGQESVRLPVPVQPDPPDSSSPALQRKKPRIDCPEINELFNVYNLKPPHVNVENMKCNQNVKCTVTINLESYTCANKQGYDSKKEAIRKTYLLFGRAMEILDPSSDEKMCIALVKQHFSQRSLTLPLEDVEGSAKPFYCSLKNITYDVKYDGQGSSEGEAKLHALQKALSSLSPLFGYPPLLGADSPEEVQNQLSSMLKGAGQRDPVIDLKSVERACIQLSFCDYTLKCTCQSSKNAAKKHLSERILGLLGVKTDNSASLRNSVDDWFKKQNLPQPVFKDTENTVGAKATFSVQLTCSSPGWEDSWETAKLKLLQELKLRFQFLDDKSN</sequence>
<evidence type="ECO:0000256" key="2">
    <source>
        <dbReference type="SAM" id="Coils"/>
    </source>
</evidence>
<dbReference type="PANTHER" id="PTHR35083">
    <property type="entry name" value="RGD1565685 PROTEIN"/>
    <property type="match status" value="1"/>
</dbReference>
<feature type="region of interest" description="Disordered" evidence="3">
    <location>
        <begin position="836"/>
        <end position="872"/>
    </location>
</feature>
<dbReference type="EMBL" id="JAYMGO010000025">
    <property type="protein sequence ID" value="KAL1247641.1"/>
    <property type="molecule type" value="Genomic_DNA"/>
</dbReference>
<evidence type="ECO:0000313" key="6">
    <source>
        <dbReference type="Proteomes" id="UP001558613"/>
    </source>
</evidence>
<dbReference type="Pfam" id="PF15112">
    <property type="entry name" value="DUF4559"/>
    <property type="match status" value="1"/>
</dbReference>
<protein>
    <recommendedName>
        <fullName evidence="4">DRBM domain-containing protein</fullName>
    </recommendedName>
</protein>
<dbReference type="SUPFAM" id="SSF54768">
    <property type="entry name" value="dsRNA-binding domain-like"/>
    <property type="match status" value="1"/>
</dbReference>
<feature type="coiled-coil region" evidence="2">
    <location>
        <begin position="291"/>
        <end position="318"/>
    </location>
</feature>
<comment type="caution">
    <text evidence="5">The sequence shown here is derived from an EMBL/GenBank/DDBJ whole genome shotgun (WGS) entry which is preliminary data.</text>
</comment>
<dbReference type="PANTHER" id="PTHR35083:SF3">
    <property type="entry name" value="SI:CH211-91P5.3"/>
    <property type="match status" value="1"/>
</dbReference>
<feature type="compositionally biased region" description="Polar residues" evidence="3">
    <location>
        <begin position="836"/>
        <end position="848"/>
    </location>
</feature>
<gene>
    <name evidence="5" type="ORF">QQF64_023017</name>
</gene>
<dbReference type="InterPro" id="IPR027897">
    <property type="entry name" value="DUF4559"/>
</dbReference>
<dbReference type="Gene3D" id="3.30.160.20">
    <property type="match status" value="2"/>
</dbReference>
<name>A0ABR3L405_9TELE</name>
<dbReference type="InterPro" id="IPR014720">
    <property type="entry name" value="dsRBD_dom"/>
</dbReference>
<accession>A0ABR3L405</accession>
<dbReference type="Pfam" id="PF00035">
    <property type="entry name" value="dsrm"/>
    <property type="match status" value="1"/>
</dbReference>
<dbReference type="CDD" id="cd00048">
    <property type="entry name" value="DSRM_SF"/>
    <property type="match status" value="1"/>
</dbReference>
<evidence type="ECO:0000313" key="5">
    <source>
        <dbReference type="EMBL" id="KAL1247641.1"/>
    </source>
</evidence>
<reference evidence="5 6" key="1">
    <citation type="submission" date="2023-09" db="EMBL/GenBank/DDBJ databases">
        <authorList>
            <person name="Wang M."/>
        </authorList>
    </citation>
    <scope>NUCLEOTIDE SEQUENCE [LARGE SCALE GENOMIC DNA]</scope>
    <source>
        <strain evidence="5">GT-2023</strain>
        <tissue evidence="5">Liver</tissue>
    </source>
</reference>
<organism evidence="5 6">
    <name type="scientific">Cirrhinus molitorella</name>
    <name type="common">mud carp</name>
    <dbReference type="NCBI Taxonomy" id="172907"/>
    <lineage>
        <taxon>Eukaryota</taxon>
        <taxon>Metazoa</taxon>
        <taxon>Chordata</taxon>
        <taxon>Craniata</taxon>
        <taxon>Vertebrata</taxon>
        <taxon>Euteleostomi</taxon>
        <taxon>Actinopterygii</taxon>
        <taxon>Neopterygii</taxon>
        <taxon>Teleostei</taxon>
        <taxon>Ostariophysi</taxon>
        <taxon>Cypriniformes</taxon>
        <taxon>Cyprinidae</taxon>
        <taxon>Labeoninae</taxon>
        <taxon>Labeonini</taxon>
        <taxon>Cirrhinus</taxon>
    </lineage>
</organism>
<evidence type="ECO:0000259" key="4">
    <source>
        <dbReference type="PROSITE" id="PS50137"/>
    </source>
</evidence>